<dbReference type="InterPro" id="IPR033469">
    <property type="entry name" value="CYTH-like_dom_sf"/>
</dbReference>
<name>A0A9C7Q219_9RHOD</name>
<keyword evidence="3" id="KW-1185">Reference proteome</keyword>
<dbReference type="Proteomes" id="UP001061958">
    <property type="component" value="Unassembled WGS sequence"/>
</dbReference>
<evidence type="ECO:0000259" key="1">
    <source>
        <dbReference type="PROSITE" id="PS51707"/>
    </source>
</evidence>
<dbReference type="InterPro" id="IPR012042">
    <property type="entry name" value="NeuTTM/CthTTM-like"/>
</dbReference>
<dbReference type="Gene3D" id="2.40.320.10">
    <property type="entry name" value="Hypothetical Protein Pfu-838710-001"/>
    <property type="match status" value="1"/>
</dbReference>
<dbReference type="PROSITE" id="PS51707">
    <property type="entry name" value="CYTH"/>
    <property type="match status" value="1"/>
</dbReference>
<proteinExistence type="predicted"/>
<dbReference type="AlphaFoldDB" id="A0A9C7Q219"/>
<dbReference type="OrthoDB" id="2988at2759"/>
<evidence type="ECO:0000313" key="3">
    <source>
        <dbReference type="Proteomes" id="UP001061958"/>
    </source>
</evidence>
<reference evidence="2" key="2">
    <citation type="submission" date="2022-01" db="EMBL/GenBank/DDBJ databases">
        <authorList>
            <person name="Hirooka S."/>
            <person name="Miyagishima S.Y."/>
        </authorList>
    </citation>
    <scope>NUCLEOTIDE SEQUENCE</scope>
    <source>
        <strain evidence="2">NBRC 102759</strain>
    </source>
</reference>
<gene>
    <name evidence="2" type="ORF">GpartN1_g6236.t1</name>
</gene>
<dbReference type="CDD" id="cd07891">
    <property type="entry name" value="CYTH-like_CthTTM-like_1"/>
    <property type="match status" value="1"/>
</dbReference>
<dbReference type="PANTHER" id="PTHR40114:SF1">
    <property type="entry name" value="SLR0698 PROTEIN"/>
    <property type="match status" value="1"/>
</dbReference>
<organism evidence="2 3">
    <name type="scientific">Galdieria partita</name>
    <dbReference type="NCBI Taxonomy" id="83374"/>
    <lineage>
        <taxon>Eukaryota</taxon>
        <taxon>Rhodophyta</taxon>
        <taxon>Bangiophyceae</taxon>
        <taxon>Galdieriales</taxon>
        <taxon>Galdieriaceae</taxon>
        <taxon>Galdieria</taxon>
    </lineage>
</organism>
<dbReference type="SMART" id="SM01118">
    <property type="entry name" value="CYTH"/>
    <property type="match status" value="1"/>
</dbReference>
<dbReference type="SUPFAM" id="SSF55154">
    <property type="entry name" value="CYTH-like phosphatases"/>
    <property type="match status" value="1"/>
</dbReference>
<dbReference type="EMBL" id="BQMJ01000055">
    <property type="protein sequence ID" value="GJQ14445.1"/>
    <property type="molecule type" value="Genomic_DNA"/>
</dbReference>
<dbReference type="InterPro" id="IPR023577">
    <property type="entry name" value="CYTH_domain"/>
</dbReference>
<dbReference type="GO" id="GO:0016462">
    <property type="term" value="F:pyrophosphatase activity"/>
    <property type="evidence" value="ECO:0007669"/>
    <property type="project" value="UniProtKB-ARBA"/>
</dbReference>
<reference evidence="2" key="1">
    <citation type="journal article" date="2022" name="Proc. Natl. Acad. Sci. U.S.A.">
        <title>Life cycle and functional genomics of the unicellular red alga Galdieria for elucidating algal and plant evolution and industrial use.</title>
        <authorList>
            <person name="Hirooka S."/>
            <person name="Itabashi T."/>
            <person name="Ichinose T.M."/>
            <person name="Onuma R."/>
            <person name="Fujiwara T."/>
            <person name="Yamashita S."/>
            <person name="Jong L.W."/>
            <person name="Tomita R."/>
            <person name="Iwane A.H."/>
            <person name="Miyagishima S.Y."/>
        </authorList>
    </citation>
    <scope>NUCLEOTIDE SEQUENCE</scope>
    <source>
        <strain evidence="2">NBRC 102759</strain>
    </source>
</reference>
<dbReference type="Pfam" id="PF01928">
    <property type="entry name" value="CYTH"/>
    <property type="match status" value="1"/>
</dbReference>
<dbReference type="PANTHER" id="PTHR40114">
    <property type="entry name" value="SLR0698 PROTEIN"/>
    <property type="match status" value="1"/>
</dbReference>
<comment type="caution">
    <text evidence="2">The sequence shown here is derived from an EMBL/GenBank/DDBJ whole genome shotgun (WGS) entry which is preliminary data.</text>
</comment>
<accession>A0A9C7Q219</accession>
<protein>
    <recommendedName>
        <fullName evidence="1">CYTH domain-containing protein</fullName>
    </recommendedName>
</protein>
<feature type="domain" description="CYTH" evidence="1">
    <location>
        <begin position="63"/>
        <end position="210"/>
    </location>
</feature>
<evidence type="ECO:0000313" key="2">
    <source>
        <dbReference type="EMBL" id="GJQ14445.1"/>
    </source>
</evidence>
<sequence>MFHCLFLSPTLWCSTSFRHLRKTCSFAYRKRKFLKRPNNFQCSTRASFDMSLIEEGDKRQRSNVEIERKFLVVSTKYREKFVKKYSIRQGYLFASKDKSVRVRCTDDAAFLTIKGETFGMKRKEFEYSIPQTDAEQLLDSLCLRPQIEKTRYLVEEKGFVWEVDEFLGDNVGLVVAEVELKDEEVQVELPDWVGKEVTEDTRFYNSVLFQRPFCSWSEEERQKINS</sequence>